<feature type="domain" description="Rho-GAP" evidence="5">
    <location>
        <begin position="453"/>
        <end position="648"/>
    </location>
</feature>
<dbReference type="PROSITE" id="PS50238">
    <property type="entry name" value="RHOGAP"/>
    <property type="match status" value="1"/>
</dbReference>
<dbReference type="PROSITE" id="PS51741">
    <property type="entry name" value="F_BAR"/>
    <property type="match status" value="1"/>
</dbReference>
<dbReference type="InterPro" id="IPR031160">
    <property type="entry name" value="F_BAR_dom"/>
</dbReference>
<feature type="coiled-coil region" evidence="3">
    <location>
        <begin position="189"/>
        <end position="230"/>
    </location>
</feature>
<keyword evidence="2 3" id="KW-0175">Coiled coil</keyword>
<dbReference type="SUPFAM" id="SSF103657">
    <property type="entry name" value="BAR/IMD domain-like"/>
    <property type="match status" value="1"/>
</dbReference>
<feature type="region of interest" description="Disordered" evidence="4">
    <location>
        <begin position="1"/>
        <end position="91"/>
    </location>
</feature>
<dbReference type="OrthoDB" id="79452at2759"/>
<sequence>MSDEGYPASNWEHDSDHPSSHHTYNSVPPYFSRDSLDVPGGSPLTSTKSNSNSPPRSSVESSTLQGDGRWRESVTQTAHSPSGLPPAEDGILDTSFDENVLRTLCNLDCGVPLLLDRIKQSMASCKEVAAFFKKRADMEEEYGRTLQKLARNTAETYAMHEGKAGTFVAAWKQTLQLHENVALSHLKLASSIKEQYQELQRVMEEAERGRKQTKDLATRYERALQDAESATEKSKTRVEVTAEELERVLIQKEGESLRDTGVQGRSPGGGKRAIGKAVAKGGLLLKGKNPGNIQRQEDDIRARMSVASDMYRKNMIDTQGIRQEYFNFQLPRILRALQQCLNDIDLGTQYHLIRYSFLYESAVLTDGTTLSPITEDAGLKAISESIDNRGDFKTFMQSYTIAHGGNNPRGPRREGPKDEGYLPPIAPIVHHAGSSPSTSHSQIQDKGRPTFGVDLAEQLVRDDAEVPPIMVKCCEAIEKYGLRAQGIYRVGGTITKVKELRERLDKDLDSVNLDASEYSSEISVVTSVFKQWLRELPDPLMTFQLHEEFLEAARTENDRLRHIRLHERVNELPDPNYAALKYFMGHLHRITECEAENAMTIQNLAIVFGPTLFMQAQPGVNGNMNGMADASLQNKAIETILEHYTDIFVDEGDEEQSAGR</sequence>
<dbReference type="EMBL" id="KN840504">
    <property type="protein sequence ID" value="KIP07051.1"/>
    <property type="molecule type" value="Genomic_DNA"/>
</dbReference>
<accession>A0A0C3RYA3</accession>
<dbReference type="SMART" id="SM00055">
    <property type="entry name" value="FCH"/>
    <property type="match status" value="1"/>
</dbReference>
<feature type="domain" description="F-BAR" evidence="6">
    <location>
        <begin position="94"/>
        <end position="391"/>
    </location>
</feature>
<dbReference type="InterPro" id="IPR008936">
    <property type="entry name" value="Rho_GTPase_activation_prot"/>
</dbReference>
<dbReference type="InterPro" id="IPR027267">
    <property type="entry name" value="AH/BAR_dom_sf"/>
</dbReference>
<dbReference type="SMART" id="SM00324">
    <property type="entry name" value="RhoGAP"/>
    <property type="match status" value="1"/>
</dbReference>
<evidence type="ECO:0000259" key="5">
    <source>
        <dbReference type="PROSITE" id="PS50238"/>
    </source>
</evidence>
<dbReference type="InterPro" id="IPR000198">
    <property type="entry name" value="RhoGAP_dom"/>
</dbReference>
<dbReference type="Gene3D" id="1.20.1270.60">
    <property type="entry name" value="Arfaptin homology (AH) domain/BAR domain"/>
    <property type="match status" value="1"/>
</dbReference>
<dbReference type="GO" id="GO:0005096">
    <property type="term" value="F:GTPase activator activity"/>
    <property type="evidence" value="ECO:0007669"/>
    <property type="project" value="UniProtKB-KW"/>
</dbReference>
<dbReference type="PANTHER" id="PTHR23176">
    <property type="entry name" value="RHO/RAC/CDC GTPASE-ACTIVATING PROTEIN"/>
    <property type="match status" value="1"/>
</dbReference>
<evidence type="ECO:0000313" key="8">
    <source>
        <dbReference type="Proteomes" id="UP000053257"/>
    </source>
</evidence>
<evidence type="ECO:0000256" key="4">
    <source>
        <dbReference type="SAM" id="MobiDB-lite"/>
    </source>
</evidence>
<evidence type="ECO:0000256" key="2">
    <source>
        <dbReference type="PROSITE-ProRule" id="PRU01077"/>
    </source>
</evidence>
<evidence type="ECO:0000313" key="7">
    <source>
        <dbReference type="EMBL" id="KIP07051.1"/>
    </source>
</evidence>
<gene>
    <name evidence="7" type="ORF">PHLGIDRAFT_106109</name>
</gene>
<keyword evidence="8" id="KW-1185">Reference proteome</keyword>
<dbReference type="STRING" id="745531.A0A0C3RYA3"/>
<dbReference type="Proteomes" id="UP000053257">
    <property type="component" value="Unassembled WGS sequence"/>
</dbReference>
<name>A0A0C3RYA3_PHLG1</name>
<dbReference type="PANTHER" id="PTHR23176:SF134">
    <property type="entry name" value="RHO-TYPE GTPASE-ACTIVATING PROTEIN"/>
    <property type="match status" value="1"/>
</dbReference>
<dbReference type="SUPFAM" id="SSF48350">
    <property type="entry name" value="GTPase activation domain, GAP"/>
    <property type="match status" value="1"/>
</dbReference>
<evidence type="ECO:0000256" key="1">
    <source>
        <dbReference type="ARBA" id="ARBA00022468"/>
    </source>
</evidence>
<reference evidence="7 8" key="1">
    <citation type="journal article" date="2014" name="PLoS Genet.">
        <title>Analysis of the Phlebiopsis gigantea genome, transcriptome and secretome provides insight into its pioneer colonization strategies of wood.</title>
        <authorList>
            <person name="Hori C."/>
            <person name="Ishida T."/>
            <person name="Igarashi K."/>
            <person name="Samejima M."/>
            <person name="Suzuki H."/>
            <person name="Master E."/>
            <person name="Ferreira P."/>
            <person name="Ruiz-Duenas F.J."/>
            <person name="Held B."/>
            <person name="Canessa P."/>
            <person name="Larrondo L.F."/>
            <person name="Schmoll M."/>
            <person name="Druzhinina I.S."/>
            <person name="Kubicek C.P."/>
            <person name="Gaskell J.A."/>
            <person name="Kersten P."/>
            <person name="St John F."/>
            <person name="Glasner J."/>
            <person name="Sabat G."/>
            <person name="Splinter BonDurant S."/>
            <person name="Syed K."/>
            <person name="Yadav J."/>
            <person name="Mgbeahuruike A.C."/>
            <person name="Kovalchuk A."/>
            <person name="Asiegbu F.O."/>
            <person name="Lackner G."/>
            <person name="Hoffmeister D."/>
            <person name="Rencoret J."/>
            <person name="Gutierrez A."/>
            <person name="Sun H."/>
            <person name="Lindquist E."/>
            <person name="Barry K."/>
            <person name="Riley R."/>
            <person name="Grigoriev I.V."/>
            <person name="Henrissat B."/>
            <person name="Kues U."/>
            <person name="Berka R.M."/>
            <person name="Martinez A.T."/>
            <person name="Covert S.F."/>
            <person name="Blanchette R.A."/>
            <person name="Cullen D."/>
        </authorList>
    </citation>
    <scope>NUCLEOTIDE SEQUENCE [LARGE SCALE GENOMIC DNA]</scope>
    <source>
        <strain evidence="7 8">11061_1 CR5-6</strain>
    </source>
</reference>
<evidence type="ECO:0008006" key="9">
    <source>
        <dbReference type="Google" id="ProtNLM"/>
    </source>
</evidence>
<dbReference type="Gene3D" id="1.10.555.10">
    <property type="entry name" value="Rho GTPase activation protein"/>
    <property type="match status" value="1"/>
</dbReference>
<proteinExistence type="predicted"/>
<dbReference type="Pfam" id="PF00611">
    <property type="entry name" value="FCH"/>
    <property type="match status" value="1"/>
</dbReference>
<feature type="compositionally biased region" description="Low complexity" evidence="4">
    <location>
        <begin position="42"/>
        <end position="63"/>
    </location>
</feature>
<dbReference type="GO" id="GO:0007165">
    <property type="term" value="P:signal transduction"/>
    <property type="evidence" value="ECO:0007669"/>
    <property type="project" value="InterPro"/>
</dbReference>
<protein>
    <recommendedName>
        <fullName evidence="9">Rho-GAP domain-containing protein</fullName>
    </recommendedName>
</protein>
<keyword evidence="1" id="KW-0343">GTPase activation</keyword>
<dbReference type="AlphaFoldDB" id="A0A0C3RYA3"/>
<dbReference type="GO" id="GO:0005737">
    <property type="term" value="C:cytoplasm"/>
    <property type="evidence" value="ECO:0007669"/>
    <property type="project" value="TreeGrafter"/>
</dbReference>
<feature type="region of interest" description="Disordered" evidence="4">
    <location>
        <begin position="429"/>
        <end position="448"/>
    </location>
</feature>
<dbReference type="Pfam" id="PF00620">
    <property type="entry name" value="RhoGAP"/>
    <property type="match status" value="1"/>
</dbReference>
<dbReference type="InterPro" id="IPR001060">
    <property type="entry name" value="FCH_dom"/>
</dbReference>
<organism evidence="7 8">
    <name type="scientific">Phlebiopsis gigantea (strain 11061_1 CR5-6)</name>
    <name type="common">White-rot fungus</name>
    <name type="synonym">Peniophora gigantea</name>
    <dbReference type="NCBI Taxonomy" id="745531"/>
    <lineage>
        <taxon>Eukaryota</taxon>
        <taxon>Fungi</taxon>
        <taxon>Dikarya</taxon>
        <taxon>Basidiomycota</taxon>
        <taxon>Agaricomycotina</taxon>
        <taxon>Agaricomycetes</taxon>
        <taxon>Polyporales</taxon>
        <taxon>Phanerochaetaceae</taxon>
        <taxon>Phlebiopsis</taxon>
    </lineage>
</organism>
<dbReference type="InterPro" id="IPR050729">
    <property type="entry name" value="Rho-GAP"/>
</dbReference>
<evidence type="ECO:0000259" key="6">
    <source>
        <dbReference type="PROSITE" id="PS51741"/>
    </source>
</evidence>
<evidence type="ECO:0000256" key="3">
    <source>
        <dbReference type="SAM" id="Coils"/>
    </source>
</evidence>
<dbReference type="HOGENOM" id="CLU_010730_1_0_1"/>